<evidence type="ECO:0000256" key="4">
    <source>
        <dbReference type="ARBA" id="ARBA00022692"/>
    </source>
</evidence>
<feature type="transmembrane region" description="Helical" evidence="16">
    <location>
        <begin position="12"/>
        <end position="36"/>
    </location>
</feature>
<evidence type="ECO:0000256" key="12">
    <source>
        <dbReference type="ARBA" id="ARBA00041185"/>
    </source>
</evidence>
<evidence type="ECO:0000256" key="5">
    <source>
        <dbReference type="ARBA" id="ARBA00022960"/>
    </source>
</evidence>
<feature type="transmembrane region" description="Helical" evidence="16">
    <location>
        <begin position="135"/>
        <end position="154"/>
    </location>
</feature>
<feature type="transmembrane region" description="Helical" evidence="16">
    <location>
        <begin position="48"/>
        <end position="66"/>
    </location>
</feature>
<dbReference type="PANTHER" id="PTHR30474:SF2">
    <property type="entry name" value="PEPTIDOGLYCAN GLYCOSYLTRANSFERASE FTSW-RELATED"/>
    <property type="match status" value="1"/>
</dbReference>
<sequence>MIRNIYFDKLLFIIFLILIIIGIVFVYSALSTYQLYSSNSSIIIKKEILITSLGFLIIILTYLLPISFWKKIAYPLTVLTILLLILVLLIPTSGVKRWINLGFMNFQPSELAKLTTILFLATFIDRKKNEGLNNWSKLLTAFLVPFLISFLILIEPHKGAAGFIILIALLIIGSSYFSLKKILAISSIPIIILVFYIKNSEYAMKRINAFLNPMGGSENSHQVFQSLLAFAKGGIIGDGIGAGTQKLLYLPEIHTDFIFALIGEETGFIGCLFVISLFILLLFRGIYISLNRRDTFTQVLGVGITYMIVVQAAIHILVNVGLFPPTGFTLPFVSYGGSSFLIECISAGILLKISKEPIKSIFYGE</sequence>
<dbReference type="EMBL" id="REFO01000013">
    <property type="protein sequence ID" value="RMA93257.1"/>
    <property type="molecule type" value="Genomic_DNA"/>
</dbReference>
<feature type="transmembrane region" description="Helical" evidence="16">
    <location>
        <begin position="332"/>
        <end position="351"/>
    </location>
</feature>
<keyword evidence="17" id="KW-0131">Cell cycle</keyword>
<accession>A0A3M0B804</accession>
<comment type="subcellular location">
    <subcellularLocation>
        <location evidence="1">Membrane</location>
        <topology evidence="1">Multi-pass membrane protein</topology>
    </subcellularLocation>
</comment>
<evidence type="ECO:0000256" key="16">
    <source>
        <dbReference type="SAM" id="Phobius"/>
    </source>
</evidence>
<dbReference type="Pfam" id="PF01098">
    <property type="entry name" value="FTSW_RODA_SPOVE"/>
    <property type="match status" value="1"/>
</dbReference>
<keyword evidence="7 16" id="KW-1133">Transmembrane helix</keyword>
<feature type="transmembrane region" description="Helical" evidence="16">
    <location>
        <begin position="72"/>
        <end position="90"/>
    </location>
</feature>
<dbReference type="AlphaFoldDB" id="A0A3M0B804"/>
<keyword evidence="8 16" id="KW-0472">Membrane</keyword>
<feature type="transmembrane region" description="Helical" evidence="16">
    <location>
        <begin position="299"/>
        <end position="320"/>
    </location>
</feature>
<keyword evidence="18" id="KW-1185">Reference proteome</keyword>
<evidence type="ECO:0000256" key="14">
    <source>
        <dbReference type="ARBA" id="ARBA00044770"/>
    </source>
</evidence>
<dbReference type="GO" id="GO:0051301">
    <property type="term" value="P:cell division"/>
    <property type="evidence" value="ECO:0007669"/>
    <property type="project" value="UniProtKB-KW"/>
</dbReference>
<reference evidence="17 18" key="1">
    <citation type="submission" date="2018-10" db="EMBL/GenBank/DDBJ databases">
        <title>Genomic Encyclopedia of Archaeal and Bacterial Type Strains, Phase II (KMG-II): from individual species to whole genera.</title>
        <authorList>
            <person name="Goeker M."/>
        </authorList>
    </citation>
    <scope>NUCLEOTIDE SEQUENCE [LARGE SCALE GENOMIC DNA]</scope>
    <source>
        <strain evidence="17 18">VM1</strain>
    </source>
</reference>
<evidence type="ECO:0000256" key="6">
    <source>
        <dbReference type="ARBA" id="ARBA00022984"/>
    </source>
</evidence>
<evidence type="ECO:0000313" key="17">
    <source>
        <dbReference type="EMBL" id="RMA93257.1"/>
    </source>
</evidence>
<keyword evidence="6" id="KW-0573">Peptidoglycan synthesis</keyword>
<keyword evidence="2" id="KW-0328">Glycosyltransferase</keyword>
<keyword evidence="5" id="KW-0133">Cell shape</keyword>
<dbReference type="GO" id="GO:0008955">
    <property type="term" value="F:peptidoglycan glycosyltransferase activity"/>
    <property type="evidence" value="ECO:0007669"/>
    <property type="project" value="UniProtKB-EC"/>
</dbReference>
<evidence type="ECO:0000256" key="8">
    <source>
        <dbReference type="ARBA" id="ARBA00023136"/>
    </source>
</evidence>
<evidence type="ECO:0000256" key="3">
    <source>
        <dbReference type="ARBA" id="ARBA00022679"/>
    </source>
</evidence>
<evidence type="ECO:0000256" key="1">
    <source>
        <dbReference type="ARBA" id="ARBA00004141"/>
    </source>
</evidence>
<evidence type="ECO:0000256" key="9">
    <source>
        <dbReference type="ARBA" id="ARBA00032370"/>
    </source>
</evidence>
<feature type="transmembrane region" description="Helical" evidence="16">
    <location>
        <begin position="182"/>
        <end position="198"/>
    </location>
</feature>
<organism evidence="17 18">
    <name type="scientific">Hydrogenothermus marinus</name>
    <dbReference type="NCBI Taxonomy" id="133270"/>
    <lineage>
        <taxon>Bacteria</taxon>
        <taxon>Pseudomonadati</taxon>
        <taxon>Aquificota</taxon>
        <taxon>Aquificia</taxon>
        <taxon>Aquificales</taxon>
        <taxon>Hydrogenothermaceae</taxon>
        <taxon>Hydrogenothermus</taxon>
    </lineage>
</organism>
<dbReference type="GO" id="GO:0009252">
    <property type="term" value="P:peptidoglycan biosynthetic process"/>
    <property type="evidence" value="ECO:0007669"/>
    <property type="project" value="UniProtKB-KW"/>
</dbReference>
<feature type="transmembrane region" description="Helical" evidence="16">
    <location>
        <begin position="267"/>
        <end position="287"/>
    </location>
</feature>
<dbReference type="Proteomes" id="UP000280842">
    <property type="component" value="Unassembled WGS sequence"/>
</dbReference>
<name>A0A3M0B804_9AQUI</name>
<comment type="catalytic activity">
    <reaction evidence="15">
        <text>[GlcNAc-(1-&gt;4)-Mur2Ac(oyl-L-Ala-gamma-D-Glu-L-Lys-D-Ala-D-Ala)](n)-di-trans,octa-cis-undecaprenyl diphosphate + beta-D-GlcNAc-(1-&gt;4)-Mur2Ac(oyl-L-Ala-gamma-D-Glu-L-Lys-D-Ala-D-Ala)-di-trans,octa-cis-undecaprenyl diphosphate = [GlcNAc-(1-&gt;4)-Mur2Ac(oyl-L-Ala-gamma-D-Glu-L-Lys-D-Ala-D-Ala)](n+1)-di-trans,octa-cis-undecaprenyl diphosphate + di-trans,octa-cis-undecaprenyl diphosphate + H(+)</text>
        <dbReference type="Rhea" id="RHEA:23708"/>
        <dbReference type="Rhea" id="RHEA-COMP:9602"/>
        <dbReference type="Rhea" id="RHEA-COMP:9603"/>
        <dbReference type="ChEBI" id="CHEBI:15378"/>
        <dbReference type="ChEBI" id="CHEBI:58405"/>
        <dbReference type="ChEBI" id="CHEBI:60033"/>
        <dbReference type="ChEBI" id="CHEBI:78435"/>
        <dbReference type="EC" id="2.4.99.28"/>
    </reaction>
</comment>
<dbReference type="PANTHER" id="PTHR30474">
    <property type="entry name" value="CELL CYCLE PROTEIN"/>
    <property type="match status" value="1"/>
</dbReference>
<proteinExistence type="inferred from homology"/>
<comment type="similarity">
    <text evidence="11">Belongs to the SEDS family. FtsW subfamily.</text>
</comment>
<evidence type="ECO:0000256" key="11">
    <source>
        <dbReference type="ARBA" id="ARBA00038053"/>
    </source>
</evidence>
<dbReference type="EC" id="2.4.99.28" evidence="14"/>
<dbReference type="RefSeq" id="WP_121923428.1">
    <property type="nucleotide sequence ID" value="NZ_REFO01000013.1"/>
</dbReference>
<evidence type="ECO:0000256" key="13">
    <source>
        <dbReference type="ARBA" id="ARBA00041418"/>
    </source>
</evidence>
<evidence type="ECO:0000256" key="10">
    <source>
        <dbReference type="ARBA" id="ARBA00033270"/>
    </source>
</evidence>
<dbReference type="GO" id="GO:0008360">
    <property type="term" value="P:regulation of cell shape"/>
    <property type="evidence" value="ECO:0007669"/>
    <property type="project" value="UniProtKB-KW"/>
</dbReference>
<evidence type="ECO:0000256" key="7">
    <source>
        <dbReference type="ARBA" id="ARBA00022989"/>
    </source>
</evidence>
<dbReference type="GO" id="GO:0005886">
    <property type="term" value="C:plasma membrane"/>
    <property type="evidence" value="ECO:0007669"/>
    <property type="project" value="TreeGrafter"/>
</dbReference>
<gene>
    <name evidence="17" type="ORF">CLV39_1318</name>
</gene>
<feature type="transmembrane region" description="Helical" evidence="16">
    <location>
        <begin position="160"/>
        <end position="177"/>
    </location>
</feature>
<protein>
    <recommendedName>
        <fullName evidence="12">Probable peptidoglycan glycosyltransferase FtsW</fullName>
        <ecNumber evidence="14">2.4.99.28</ecNumber>
    </recommendedName>
    <alternativeName>
        <fullName evidence="13">Cell division protein FtsW</fullName>
    </alternativeName>
    <alternativeName>
        <fullName evidence="10">Cell wall polymerase</fullName>
    </alternativeName>
    <alternativeName>
        <fullName evidence="9">Peptidoglycan polymerase</fullName>
    </alternativeName>
</protein>
<comment type="caution">
    <text evidence="17">The sequence shown here is derived from an EMBL/GenBank/DDBJ whole genome shotgun (WGS) entry which is preliminary data.</text>
</comment>
<dbReference type="OrthoDB" id="9812661at2"/>
<dbReference type="GO" id="GO:0032153">
    <property type="term" value="C:cell division site"/>
    <property type="evidence" value="ECO:0007669"/>
    <property type="project" value="TreeGrafter"/>
</dbReference>
<keyword evidence="4 16" id="KW-0812">Transmembrane</keyword>
<dbReference type="InterPro" id="IPR001182">
    <property type="entry name" value="FtsW/RodA"/>
</dbReference>
<keyword evidence="17" id="KW-0132">Cell division</keyword>
<evidence type="ECO:0000256" key="2">
    <source>
        <dbReference type="ARBA" id="ARBA00022676"/>
    </source>
</evidence>
<dbReference type="GO" id="GO:0015648">
    <property type="term" value="F:lipid-linked peptidoglycan transporter activity"/>
    <property type="evidence" value="ECO:0007669"/>
    <property type="project" value="TreeGrafter"/>
</dbReference>
<evidence type="ECO:0000256" key="15">
    <source>
        <dbReference type="ARBA" id="ARBA00049902"/>
    </source>
</evidence>
<evidence type="ECO:0000313" key="18">
    <source>
        <dbReference type="Proteomes" id="UP000280842"/>
    </source>
</evidence>
<keyword evidence="3" id="KW-0808">Transferase</keyword>